<dbReference type="InterPro" id="IPR043128">
    <property type="entry name" value="Rev_trsase/Diguanyl_cyclase"/>
</dbReference>
<sequence>MWTAESGLRGLRQKRERRRSLGLCLKCGGANHRQKGCRLRSAVEPSNEEEMQVRGTECKTTRPYQQLNLAEKTESLNEQDQSKFEESELLLSHSLSEQSIRTSVNLLGSNPSMETFPLTVDVQINDVSYEKVLVDTGNSCYITVSLEVVKRLKLPTRALNSSRQVQGVSQGCRVQKANMYIIPKQRHVVNLGLKWFEEHQVSIDCDERLLDFDKGDIVVKLADKGTTNSECIQIDTYELIRRMPDAVQVFAASMQDIEKALSAKIPVDPREYLPDYWLTLSEAFEPRNVTTLPPNCPGVDHQMPLETDENGMEKEVPQSKILCGAPVLSAKKPGGGLRFCVDYRGWNAVTKKDRYPISLIRETLEAVGRFKWLTKLDVTSAFHRIRIAEGEVENGNENALWYFRMASDTLLDAGLSIDVKKFASEASSLNYLGYVVEAGKGLRMDPSKIQALLDWRPPTTLKGIRGFLGFANYCRINIPRISSSFNGIKPSTTPIPLIPQIPNPPPRIASPSPPTNLEISSKTTNSRQILKPVAPSKRPVTERPIMNNSTLAVFIDEIEKEEAAALKVFQLAIVNFAASDFTPTPPKMPSHSPSKKNNGSSTGNEKNVMEKVAIATPRNFVDISINSGKSLEALKLPAIPHAGEKT</sequence>
<organism evidence="2 3">
    <name type="scientific">Erysiphe pulchra</name>
    <dbReference type="NCBI Taxonomy" id="225359"/>
    <lineage>
        <taxon>Eukaryota</taxon>
        <taxon>Fungi</taxon>
        <taxon>Dikarya</taxon>
        <taxon>Ascomycota</taxon>
        <taxon>Pezizomycotina</taxon>
        <taxon>Leotiomycetes</taxon>
        <taxon>Erysiphales</taxon>
        <taxon>Erysiphaceae</taxon>
        <taxon>Erysiphe</taxon>
    </lineage>
</organism>
<protein>
    <recommendedName>
        <fullName evidence="4">Reverse transcriptase domain-containing protein</fullName>
    </recommendedName>
</protein>
<dbReference type="InterPro" id="IPR032567">
    <property type="entry name" value="RTL1-rel"/>
</dbReference>
<feature type="region of interest" description="Disordered" evidence="1">
    <location>
        <begin position="582"/>
        <end position="606"/>
    </location>
</feature>
<dbReference type="OrthoDB" id="3599977at2759"/>
<dbReference type="Gene3D" id="3.30.70.270">
    <property type="match status" value="1"/>
</dbReference>
<dbReference type="PANTHER" id="PTHR15503:SF22">
    <property type="entry name" value="TRANSPOSON TY3-I GAG POLYPROTEIN"/>
    <property type="match status" value="1"/>
</dbReference>
<name>A0A2S4PK22_9PEZI</name>
<proteinExistence type="predicted"/>
<reference evidence="2 3" key="1">
    <citation type="submission" date="2017-10" db="EMBL/GenBank/DDBJ databases">
        <title>Development of genomic resources for the powdery mildew, Erysiphe pulchra.</title>
        <authorList>
            <person name="Wadl P.A."/>
            <person name="Mack B.M."/>
            <person name="Moore G."/>
            <person name="Beltz S.B."/>
        </authorList>
    </citation>
    <scope>NUCLEOTIDE SEQUENCE [LARGE SCALE GENOMIC DNA]</scope>
    <source>
        <strain evidence="2">Cflorida</strain>
    </source>
</reference>
<comment type="caution">
    <text evidence="2">The sequence shown here is derived from an EMBL/GenBank/DDBJ whole genome shotgun (WGS) entry which is preliminary data.</text>
</comment>
<dbReference type="Gene3D" id="3.10.10.10">
    <property type="entry name" value="HIV Type 1 Reverse Transcriptase, subunit A, domain 1"/>
    <property type="match status" value="1"/>
</dbReference>
<gene>
    <name evidence="2" type="ORF">EPUL_004424</name>
</gene>
<evidence type="ECO:0000313" key="3">
    <source>
        <dbReference type="Proteomes" id="UP000237438"/>
    </source>
</evidence>
<dbReference type="InterPro" id="IPR021109">
    <property type="entry name" value="Peptidase_aspartic_dom_sf"/>
</dbReference>
<dbReference type="Gene3D" id="2.40.70.10">
    <property type="entry name" value="Acid Proteases"/>
    <property type="match status" value="1"/>
</dbReference>
<accession>A0A2S4PK22</accession>
<dbReference type="EMBL" id="PEDP01002991">
    <property type="protein sequence ID" value="POS82381.1"/>
    <property type="molecule type" value="Genomic_DNA"/>
</dbReference>
<dbReference type="STRING" id="225359.A0A2S4PK22"/>
<keyword evidence="3" id="KW-1185">Reference proteome</keyword>
<dbReference type="AlphaFoldDB" id="A0A2S4PK22"/>
<evidence type="ECO:0008006" key="4">
    <source>
        <dbReference type="Google" id="ProtNLM"/>
    </source>
</evidence>
<dbReference type="PANTHER" id="PTHR15503">
    <property type="entry name" value="LDOC1 RELATED"/>
    <property type="match status" value="1"/>
</dbReference>
<evidence type="ECO:0000256" key="1">
    <source>
        <dbReference type="SAM" id="MobiDB-lite"/>
    </source>
</evidence>
<dbReference type="InterPro" id="IPR043502">
    <property type="entry name" value="DNA/RNA_pol_sf"/>
</dbReference>
<evidence type="ECO:0000313" key="2">
    <source>
        <dbReference type="EMBL" id="POS82381.1"/>
    </source>
</evidence>
<dbReference type="SUPFAM" id="SSF56672">
    <property type="entry name" value="DNA/RNA polymerases"/>
    <property type="match status" value="1"/>
</dbReference>
<dbReference type="Proteomes" id="UP000237438">
    <property type="component" value="Unassembled WGS sequence"/>
</dbReference>